<dbReference type="OrthoDB" id="4772953at2"/>
<proteinExistence type="predicted"/>
<sequence>MLQPGDKKALAILAAAVTTALVLIAGLTAVMVSDSEDQLPTVSVQTTETLVRAQPNYWCEPDMTGCSPVDPRTAKSVPLQIARATTPIDTTLMLTVPKDVAVGPWFLYAQYATPTGVQRVVTFNRSDDVFTTTLTSTRDRVLLGIDVQSVATVFEDSPNGIESPDGSIFMRATFTIDTRPDGYVVRNTTELPDVRG</sequence>
<accession>A0A7I9V719</accession>
<evidence type="ECO:0008006" key="3">
    <source>
        <dbReference type="Google" id="ProtNLM"/>
    </source>
</evidence>
<name>A0A7I9V719_9ACTN</name>
<dbReference type="Pfam" id="PF10969">
    <property type="entry name" value="DUF2771"/>
    <property type="match status" value="1"/>
</dbReference>
<dbReference type="EMBL" id="BJOV01000003">
    <property type="protein sequence ID" value="GEE01097.1"/>
    <property type="molecule type" value="Genomic_DNA"/>
</dbReference>
<dbReference type="Proteomes" id="UP000444960">
    <property type="component" value="Unassembled WGS sequence"/>
</dbReference>
<gene>
    <name evidence="1" type="ORF">nbrc107696_15430</name>
</gene>
<dbReference type="InterPro" id="IPR024495">
    <property type="entry name" value="DUF2771"/>
</dbReference>
<evidence type="ECO:0000313" key="2">
    <source>
        <dbReference type="Proteomes" id="UP000444960"/>
    </source>
</evidence>
<reference evidence="2" key="1">
    <citation type="submission" date="2019-06" db="EMBL/GenBank/DDBJ databases">
        <title>Gordonia isolated from sludge of a wastewater treatment plant.</title>
        <authorList>
            <person name="Tamura T."/>
            <person name="Aoyama K."/>
            <person name="Kang Y."/>
            <person name="Saito S."/>
            <person name="Akiyama N."/>
            <person name="Yazawa K."/>
            <person name="Gonoi T."/>
            <person name="Mikami Y."/>
        </authorList>
    </citation>
    <scope>NUCLEOTIDE SEQUENCE [LARGE SCALE GENOMIC DNA]</scope>
    <source>
        <strain evidence="2">NBRC 107696</strain>
    </source>
</reference>
<dbReference type="RefSeq" id="WP_161894936.1">
    <property type="nucleotide sequence ID" value="NZ_BJOV01000003.1"/>
</dbReference>
<comment type="caution">
    <text evidence="1">The sequence shown here is derived from an EMBL/GenBank/DDBJ whole genome shotgun (WGS) entry which is preliminary data.</text>
</comment>
<dbReference type="AlphaFoldDB" id="A0A7I9V719"/>
<evidence type="ECO:0000313" key="1">
    <source>
        <dbReference type="EMBL" id="GEE01097.1"/>
    </source>
</evidence>
<keyword evidence="2" id="KW-1185">Reference proteome</keyword>
<organism evidence="1 2">
    <name type="scientific">Gordonia spumicola</name>
    <dbReference type="NCBI Taxonomy" id="589161"/>
    <lineage>
        <taxon>Bacteria</taxon>
        <taxon>Bacillati</taxon>
        <taxon>Actinomycetota</taxon>
        <taxon>Actinomycetes</taxon>
        <taxon>Mycobacteriales</taxon>
        <taxon>Gordoniaceae</taxon>
        <taxon>Gordonia</taxon>
    </lineage>
</organism>
<protein>
    <recommendedName>
        <fullName evidence="3">DUF2771 domain-containing protein</fullName>
    </recommendedName>
</protein>